<dbReference type="InterPro" id="IPR023210">
    <property type="entry name" value="NADP_OxRdtase_dom"/>
</dbReference>
<dbReference type="GO" id="GO:0016491">
    <property type="term" value="F:oxidoreductase activity"/>
    <property type="evidence" value="ECO:0007669"/>
    <property type="project" value="UniProtKB-KW"/>
</dbReference>
<dbReference type="InterPro" id="IPR050523">
    <property type="entry name" value="AKR_Detox_Biosynth"/>
</dbReference>
<dbReference type="Proteomes" id="UP000564644">
    <property type="component" value="Unassembled WGS sequence"/>
</dbReference>
<evidence type="ECO:0000313" key="4">
    <source>
        <dbReference type="Proteomes" id="UP000564644"/>
    </source>
</evidence>
<evidence type="ECO:0000313" key="3">
    <source>
        <dbReference type="EMBL" id="MBB6734713.1"/>
    </source>
</evidence>
<dbReference type="SUPFAM" id="SSF51430">
    <property type="entry name" value="NAD(P)-linked oxidoreductase"/>
    <property type="match status" value="1"/>
</dbReference>
<dbReference type="AlphaFoldDB" id="A0A7X0SRB2"/>
<evidence type="ECO:0000259" key="2">
    <source>
        <dbReference type="Pfam" id="PF00248"/>
    </source>
</evidence>
<keyword evidence="1" id="KW-0560">Oxidoreductase</keyword>
<dbReference type="PRINTS" id="PR00069">
    <property type="entry name" value="ALDKETRDTASE"/>
</dbReference>
<sequence>MKRKRLGKTYISLSVLGMGCWAYGGGAYWGEQSQKDVNDVVHAALDQGINYFDTAEVYNDGESERSLGLALKGRRTQAVIGTKVSTSNTKSAALRKHCEESLRRLGTDYIDIYMLHWPINQKAIEHFTADQSLISSPPTVQEAFDTLMQLRREGKIRAVGISNHGLRQMEEARQTGADIAVNELPYNLISRAIEDGIMPYCVDNQIGVLGYMAMQQGILTGAHSTADSLSAPRAHSRHFHYTRGGDMSRHGEEGAEEEIFDLLRGMKEIAAEIHTDIPTLSLAWAMAGEGITSTLVGSRNVAQLMINVKAASEPLPRDVIERLNKLSEPVLAKLGTNPDYYENRNNSRIY</sequence>
<feature type="domain" description="NADP-dependent oxidoreductase" evidence="2">
    <location>
        <begin position="16"/>
        <end position="327"/>
    </location>
</feature>
<gene>
    <name evidence="3" type="ORF">H7C18_27685</name>
</gene>
<accession>A0A7X0SRB2</accession>
<dbReference type="CDD" id="cd19085">
    <property type="entry name" value="AKR_AKR11B3"/>
    <property type="match status" value="1"/>
</dbReference>
<dbReference type="RefSeq" id="WP_185132373.1">
    <property type="nucleotide sequence ID" value="NZ_JACJVO010000036.1"/>
</dbReference>
<dbReference type="InterPro" id="IPR036812">
    <property type="entry name" value="NAD(P)_OxRdtase_dom_sf"/>
</dbReference>
<dbReference type="InterPro" id="IPR020471">
    <property type="entry name" value="AKR"/>
</dbReference>
<dbReference type="EMBL" id="JACJVO010000036">
    <property type="protein sequence ID" value="MBB6734713.1"/>
    <property type="molecule type" value="Genomic_DNA"/>
</dbReference>
<dbReference type="Gene3D" id="3.20.20.100">
    <property type="entry name" value="NADP-dependent oxidoreductase domain"/>
    <property type="match status" value="1"/>
</dbReference>
<dbReference type="PANTHER" id="PTHR43364:SF4">
    <property type="entry name" value="NAD(P)-LINKED OXIDOREDUCTASE SUPERFAMILY PROTEIN"/>
    <property type="match status" value="1"/>
</dbReference>
<comment type="caution">
    <text evidence="3">The sequence shown here is derived from an EMBL/GenBank/DDBJ whole genome shotgun (WGS) entry which is preliminary data.</text>
</comment>
<dbReference type="PROSITE" id="PS51257">
    <property type="entry name" value="PROKAR_LIPOPROTEIN"/>
    <property type="match status" value="1"/>
</dbReference>
<organism evidence="3 4">
    <name type="scientific">Cohnella zeiphila</name>
    <dbReference type="NCBI Taxonomy" id="2761120"/>
    <lineage>
        <taxon>Bacteria</taxon>
        <taxon>Bacillati</taxon>
        <taxon>Bacillota</taxon>
        <taxon>Bacilli</taxon>
        <taxon>Bacillales</taxon>
        <taxon>Paenibacillaceae</taxon>
        <taxon>Cohnella</taxon>
    </lineage>
</organism>
<proteinExistence type="predicted"/>
<protein>
    <submittedName>
        <fullName evidence="3">Aldo/keto reductase</fullName>
    </submittedName>
</protein>
<dbReference type="PANTHER" id="PTHR43364">
    <property type="entry name" value="NADH-SPECIFIC METHYLGLYOXAL REDUCTASE-RELATED"/>
    <property type="match status" value="1"/>
</dbReference>
<dbReference type="GO" id="GO:0005829">
    <property type="term" value="C:cytosol"/>
    <property type="evidence" value="ECO:0007669"/>
    <property type="project" value="TreeGrafter"/>
</dbReference>
<dbReference type="Pfam" id="PF00248">
    <property type="entry name" value="Aldo_ket_red"/>
    <property type="match status" value="1"/>
</dbReference>
<keyword evidence="4" id="KW-1185">Reference proteome</keyword>
<reference evidence="3 4" key="1">
    <citation type="submission" date="2020-08" db="EMBL/GenBank/DDBJ databases">
        <title>Cohnella phylogeny.</title>
        <authorList>
            <person name="Dunlap C."/>
        </authorList>
    </citation>
    <scope>NUCLEOTIDE SEQUENCE [LARGE SCALE GENOMIC DNA]</scope>
    <source>
        <strain evidence="3 4">CBP 2801</strain>
    </source>
</reference>
<name>A0A7X0SRB2_9BACL</name>
<evidence type="ECO:0000256" key="1">
    <source>
        <dbReference type="ARBA" id="ARBA00023002"/>
    </source>
</evidence>